<keyword evidence="2" id="KW-0131">Cell cycle</keyword>
<gene>
    <name evidence="4" type="ORF">ILEXP_LOCUS28340</name>
</gene>
<dbReference type="GO" id="GO:0004860">
    <property type="term" value="F:protein kinase inhibitor activity"/>
    <property type="evidence" value="ECO:0007669"/>
    <property type="project" value="UniProtKB-KW"/>
</dbReference>
<dbReference type="PANTHER" id="PTHR33142:SF89">
    <property type="entry name" value="CYCLIN-DEPENDENT PROTEIN KINASE INHIBITOR SMR2"/>
    <property type="match status" value="1"/>
</dbReference>
<evidence type="ECO:0000313" key="5">
    <source>
        <dbReference type="Proteomes" id="UP001642360"/>
    </source>
</evidence>
<feature type="compositionally biased region" description="Low complexity" evidence="3">
    <location>
        <begin position="22"/>
        <end position="34"/>
    </location>
</feature>
<dbReference type="PANTHER" id="PTHR33142">
    <property type="entry name" value="CYCLIN-DEPENDENT PROTEIN KINASE INHIBITOR SMR13"/>
    <property type="match status" value="1"/>
</dbReference>
<dbReference type="AlphaFoldDB" id="A0ABC8SQZ5"/>
<feature type="region of interest" description="Disordered" evidence="3">
    <location>
        <begin position="22"/>
        <end position="77"/>
    </location>
</feature>
<evidence type="ECO:0008006" key="6">
    <source>
        <dbReference type="Google" id="ProtNLM"/>
    </source>
</evidence>
<accession>A0ABC8SQZ5</accession>
<name>A0ABC8SQZ5_9AQUA</name>
<keyword evidence="5" id="KW-1185">Reference proteome</keyword>
<organism evidence="4 5">
    <name type="scientific">Ilex paraguariensis</name>
    <name type="common">yerba mate</name>
    <dbReference type="NCBI Taxonomy" id="185542"/>
    <lineage>
        <taxon>Eukaryota</taxon>
        <taxon>Viridiplantae</taxon>
        <taxon>Streptophyta</taxon>
        <taxon>Embryophyta</taxon>
        <taxon>Tracheophyta</taxon>
        <taxon>Spermatophyta</taxon>
        <taxon>Magnoliopsida</taxon>
        <taxon>eudicotyledons</taxon>
        <taxon>Gunneridae</taxon>
        <taxon>Pentapetalae</taxon>
        <taxon>asterids</taxon>
        <taxon>campanulids</taxon>
        <taxon>Aquifoliales</taxon>
        <taxon>Aquifoliaceae</taxon>
        <taxon>Ilex</taxon>
    </lineage>
</organism>
<proteinExistence type="predicted"/>
<dbReference type="EMBL" id="CAUOFW020003391">
    <property type="protein sequence ID" value="CAK9159636.1"/>
    <property type="molecule type" value="Genomic_DNA"/>
</dbReference>
<protein>
    <recommendedName>
        <fullName evidence="6">Cyclin-dependent protein kinase inhibitor SMR1</fullName>
    </recommendedName>
</protein>
<evidence type="ECO:0000313" key="4">
    <source>
        <dbReference type="EMBL" id="CAK9159636.1"/>
    </source>
</evidence>
<evidence type="ECO:0000256" key="2">
    <source>
        <dbReference type="ARBA" id="ARBA00023306"/>
    </source>
</evidence>
<comment type="caution">
    <text evidence="4">The sequence shown here is derived from an EMBL/GenBank/DDBJ whole genome shotgun (WGS) entry which is preliminary data.</text>
</comment>
<dbReference type="InterPro" id="IPR040389">
    <property type="entry name" value="SMR"/>
</dbReference>
<keyword evidence="1" id="KW-0649">Protein kinase inhibitor</keyword>
<evidence type="ECO:0000256" key="1">
    <source>
        <dbReference type="ARBA" id="ARBA00023013"/>
    </source>
</evidence>
<dbReference type="Proteomes" id="UP001642360">
    <property type="component" value="Unassembled WGS sequence"/>
</dbReference>
<reference evidence="4 5" key="1">
    <citation type="submission" date="2024-02" db="EMBL/GenBank/DDBJ databases">
        <authorList>
            <person name="Vignale AGUSTIN F."/>
            <person name="Sosa J E."/>
            <person name="Modenutti C."/>
        </authorList>
    </citation>
    <scope>NUCLEOTIDE SEQUENCE [LARGE SCALE GENOMIC DNA]</scope>
</reference>
<sequence>MSTDLEFQGSLTKIRLPATKITSSQSSDITDDNSGLIPVRNDSIGDEEECQTPKSPRHMIPKILSCPPAPMKPRPVASCKRKPCETLQFFEIVASEEVESFFRSSFGLINDINSCGSMKKRSG</sequence>
<evidence type="ECO:0000256" key="3">
    <source>
        <dbReference type="SAM" id="MobiDB-lite"/>
    </source>
</evidence>